<dbReference type="PANTHER" id="PTHR46558:SF11">
    <property type="entry name" value="HTH-TYPE TRANSCRIPTIONAL REGULATOR XRE"/>
    <property type="match status" value="1"/>
</dbReference>
<keyword evidence="1" id="KW-0238">DNA-binding</keyword>
<dbReference type="EMBL" id="VIFK01000428">
    <property type="protein sequence ID" value="TQE94267.1"/>
    <property type="molecule type" value="Genomic_DNA"/>
</dbReference>
<organism evidence="3 4">
    <name type="scientific">Spiribacter salinus</name>
    <dbReference type="NCBI Taxonomy" id="1335746"/>
    <lineage>
        <taxon>Bacteria</taxon>
        <taxon>Pseudomonadati</taxon>
        <taxon>Pseudomonadota</taxon>
        <taxon>Gammaproteobacteria</taxon>
        <taxon>Chromatiales</taxon>
        <taxon>Ectothiorhodospiraceae</taxon>
        <taxon>Spiribacter</taxon>
    </lineage>
</organism>
<dbReference type="GO" id="GO:0003677">
    <property type="term" value="F:DNA binding"/>
    <property type="evidence" value="ECO:0007669"/>
    <property type="project" value="UniProtKB-KW"/>
</dbReference>
<dbReference type="Proteomes" id="UP000315400">
    <property type="component" value="Unassembled WGS sequence"/>
</dbReference>
<dbReference type="SUPFAM" id="SSF47413">
    <property type="entry name" value="lambda repressor-like DNA-binding domains"/>
    <property type="match status" value="1"/>
</dbReference>
<evidence type="ECO:0000313" key="3">
    <source>
        <dbReference type="EMBL" id="TQE94267.1"/>
    </source>
</evidence>
<feature type="domain" description="HTH cro/C1-type" evidence="2">
    <location>
        <begin position="19"/>
        <end position="73"/>
    </location>
</feature>
<evidence type="ECO:0000256" key="1">
    <source>
        <dbReference type="ARBA" id="ARBA00023125"/>
    </source>
</evidence>
<dbReference type="InterPro" id="IPR001387">
    <property type="entry name" value="Cro/C1-type_HTH"/>
</dbReference>
<evidence type="ECO:0000313" key="4">
    <source>
        <dbReference type="Proteomes" id="UP000315400"/>
    </source>
</evidence>
<dbReference type="SMART" id="SM00530">
    <property type="entry name" value="HTH_XRE"/>
    <property type="match status" value="1"/>
</dbReference>
<name>A0A540VBW5_9GAMM</name>
<reference evidence="3 4" key="1">
    <citation type="submission" date="2019-06" db="EMBL/GenBank/DDBJ databases">
        <title>Metagenome assembled Genome of Spiribacter salinus SL48-SHIP from the microbial mat of Salt Lake 48 (Novosibirsk region, Russia).</title>
        <authorList>
            <person name="Shipova A."/>
            <person name="Rozanov A.S."/>
            <person name="Bryanskaya A.V."/>
            <person name="Peltek S.E."/>
        </authorList>
    </citation>
    <scope>NUCLEOTIDE SEQUENCE [LARGE SCALE GENOMIC DNA]</scope>
    <source>
        <strain evidence="3">SL48-SHIP-2</strain>
    </source>
</reference>
<proteinExistence type="predicted"/>
<gene>
    <name evidence="3" type="ORF">FKY71_17725</name>
</gene>
<dbReference type="InterPro" id="IPR010982">
    <property type="entry name" value="Lambda_DNA-bd_dom_sf"/>
</dbReference>
<evidence type="ECO:0000259" key="2">
    <source>
        <dbReference type="PROSITE" id="PS50943"/>
    </source>
</evidence>
<dbReference type="PANTHER" id="PTHR46558">
    <property type="entry name" value="TRACRIPTIONAL REGULATORY PROTEIN-RELATED-RELATED"/>
    <property type="match status" value="1"/>
</dbReference>
<protein>
    <submittedName>
        <fullName evidence="3">Helix-turn-helix transcriptional regulator</fullName>
    </submittedName>
</protein>
<dbReference type="Gene3D" id="1.10.260.40">
    <property type="entry name" value="lambda repressor-like DNA-binding domains"/>
    <property type="match status" value="1"/>
</dbReference>
<dbReference type="AlphaFoldDB" id="A0A540VBW5"/>
<dbReference type="PROSITE" id="PS50943">
    <property type="entry name" value="HTH_CROC1"/>
    <property type="match status" value="1"/>
</dbReference>
<sequence>MIARMPRQKEPQTVFGARLIEARRRRGMTQIQLAEAIGSTQRAISYYEVQGGNPDLEVLAQLARALGTTSDELLGLDSTETYEPEFQTVDERRLWRRFRKLLNLPEKDRRAVLRMLDSLTKTKA</sequence>
<dbReference type="CDD" id="cd00093">
    <property type="entry name" value="HTH_XRE"/>
    <property type="match status" value="1"/>
</dbReference>
<comment type="caution">
    <text evidence="3">The sequence shown here is derived from an EMBL/GenBank/DDBJ whole genome shotgun (WGS) entry which is preliminary data.</text>
</comment>
<accession>A0A540VBW5</accession>
<dbReference type="Pfam" id="PF01381">
    <property type="entry name" value="HTH_3"/>
    <property type="match status" value="1"/>
</dbReference>